<keyword evidence="1" id="KW-0472">Membrane</keyword>
<keyword evidence="1" id="KW-0812">Transmembrane</keyword>
<reference evidence="3" key="2">
    <citation type="submission" date="2016-04" db="EMBL/GenBank/DDBJ databases">
        <title>Complete Genome and Plasmid Sequences for Rhodococcus fascians D188 and Draft Sequences for Rhodococcus spp. Isolates PBTS 1 and PBTS 2.</title>
        <authorList>
            <person name="Stamer R."/>
            <person name="Vereecke D."/>
            <person name="Zhang Y."/>
            <person name="Schilkey F."/>
            <person name="Devitt N."/>
            <person name="Randall J."/>
        </authorList>
    </citation>
    <scope>NUCLEOTIDE SEQUENCE [LARGE SCALE GENOMIC DNA]</scope>
    <source>
        <strain evidence="3">PBTS2</strain>
    </source>
</reference>
<protein>
    <submittedName>
        <fullName evidence="2">Uncharacterized protein</fullName>
    </submittedName>
</protein>
<feature type="transmembrane region" description="Helical" evidence="1">
    <location>
        <begin position="7"/>
        <end position="27"/>
    </location>
</feature>
<dbReference type="KEGG" id="rhs:A3Q41_02170"/>
<feature type="transmembrane region" description="Helical" evidence="1">
    <location>
        <begin position="39"/>
        <end position="58"/>
    </location>
</feature>
<organism evidence="2 3">
    <name type="scientific">Rhodococcoides fascians</name>
    <name type="common">Rhodococcus fascians</name>
    <dbReference type="NCBI Taxonomy" id="1828"/>
    <lineage>
        <taxon>Bacteria</taxon>
        <taxon>Bacillati</taxon>
        <taxon>Actinomycetota</taxon>
        <taxon>Actinomycetes</taxon>
        <taxon>Mycobacteriales</taxon>
        <taxon>Nocardiaceae</taxon>
        <taxon>Rhodococcoides</taxon>
    </lineage>
</organism>
<feature type="transmembrane region" description="Helical" evidence="1">
    <location>
        <begin position="111"/>
        <end position="133"/>
    </location>
</feature>
<keyword evidence="3" id="KW-1185">Reference proteome</keyword>
<evidence type="ECO:0000313" key="3">
    <source>
        <dbReference type="Proteomes" id="UP000076038"/>
    </source>
</evidence>
<name>A0A143QLY0_RHOFA</name>
<evidence type="ECO:0000256" key="1">
    <source>
        <dbReference type="SAM" id="Phobius"/>
    </source>
</evidence>
<dbReference type="PATRIC" id="fig|1653479.3.peg.2198"/>
<dbReference type="Proteomes" id="UP000076038">
    <property type="component" value="Chromosome"/>
</dbReference>
<feature type="transmembrane region" description="Helical" evidence="1">
    <location>
        <begin position="78"/>
        <end position="99"/>
    </location>
</feature>
<dbReference type="RefSeq" id="WP_048317618.1">
    <property type="nucleotide sequence ID" value="NZ_CP015220.1"/>
</dbReference>
<accession>A0A143QLY0</accession>
<gene>
    <name evidence="2" type="ORF">A3Q41_02170</name>
</gene>
<dbReference type="EMBL" id="CP015220">
    <property type="protein sequence ID" value="AMY23472.1"/>
    <property type="molecule type" value="Genomic_DNA"/>
</dbReference>
<dbReference type="AlphaFoldDB" id="A0A143QLY0"/>
<reference evidence="2 3" key="1">
    <citation type="journal article" date="2016" name="Genome Announc.">
        <title>Complete Genome and Plasmid Sequences for Rhodococcus fascians D188 and Draft Sequences for Rhodococcus Isolates PBTS 1 and PBTS 2.</title>
        <authorList>
            <person name="Stamler R.A."/>
            <person name="Vereecke D."/>
            <person name="Zhang Y."/>
            <person name="Schilkey F."/>
            <person name="Devitt N."/>
            <person name="Randall J.J."/>
        </authorList>
    </citation>
    <scope>NUCLEOTIDE SEQUENCE [LARGE SCALE GENOMIC DNA]</scope>
    <source>
        <strain evidence="2 3">PBTS2</strain>
    </source>
</reference>
<sequence length="137" mass="14171">MDWVGRELCVAAGSGAVTSAVLISPVIDGKWLDLTLPAVLGAIVGLLVGFAAVVGGKYALKTAVPWPPSGRKQWRHRFALCTAAVVTLFVAGLSAWASASSAMVASDSAEPPIQLMVTIALTAISYVFAYNLAPEVN</sequence>
<evidence type="ECO:0000313" key="2">
    <source>
        <dbReference type="EMBL" id="AMY23472.1"/>
    </source>
</evidence>
<keyword evidence="1" id="KW-1133">Transmembrane helix</keyword>
<proteinExistence type="predicted"/>